<dbReference type="Pfam" id="PF00535">
    <property type="entry name" value="Glycos_transf_2"/>
    <property type="match status" value="1"/>
</dbReference>
<dbReference type="AlphaFoldDB" id="A0A841J970"/>
<organism evidence="2 3">
    <name type="scientific">Mucilaginibacter lappiensis</name>
    <dbReference type="NCBI Taxonomy" id="354630"/>
    <lineage>
        <taxon>Bacteria</taxon>
        <taxon>Pseudomonadati</taxon>
        <taxon>Bacteroidota</taxon>
        <taxon>Sphingobacteriia</taxon>
        <taxon>Sphingobacteriales</taxon>
        <taxon>Sphingobacteriaceae</taxon>
        <taxon>Mucilaginibacter</taxon>
    </lineage>
</organism>
<name>A0A841J970_9SPHI</name>
<protein>
    <submittedName>
        <fullName evidence="2">Glycosyltransferase involved in cell wall biosynthesis</fullName>
    </submittedName>
</protein>
<gene>
    <name evidence="2" type="ORF">HDF22_001416</name>
</gene>
<evidence type="ECO:0000313" key="3">
    <source>
        <dbReference type="Proteomes" id="UP000548326"/>
    </source>
</evidence>
<reference evidence="2 3" key="1">
    <citation type="submission" date="2020-08" db="EMBL/GenBank/DDBJ databases">
        <title>Genomic Encyclopedia of Type Strains, Phase IV (KMG-V): Genome sequencing to study the core and pangenomes of soil and plant-associated prokaryotes.</title>
        <authorList>
            <person name="Whitman W."/>
        </authorList>
    </citation>
    <scope>NUCLEOTIDE SEQUENCE [LARGE SCALE GENOMIC DNA]</scope>
    <source>
        <strain evidence="2 3">MP601</strain>
    </source>
</reference>
<dbReference type="GO" id="GO:0016758">
    <property type="term" value="F:hexosyltransferase activity"/>
    <property type="evidence" value="ECO:0007669"/>
    <property type="project" value="UniProtKB-ARBA"/>
</dbReference>
<dbReference type="Proteomes" id="UP000548326">
    <property type="component" value="Unassembled WGS sequence"/>
</dbReference>
<dbReference type="PANTHER" id="PTHR22916">
    <property type="entry name" value="GLYCOSYLTRANSFERASE"/>
    <property type="match status" value="1"/>
</dbReference>
<dbReference type="PANTHER" id="PTHR22916:SF3">
    <property type="entry name" value="UDP-GLCNAC:BETAGAL BETA-1,3-N-ACETYLGLUCOSAMINYLTRANSFERASE-LIKE PROTEIN 1"/>
    <property type="match status" value="1"/>
</dbReference>
<evidence type="ECO:0000259" key="1">
    <source>
        <dbReference type="Pfam" id="PF00535"/>
    </source>
</evidence>
<accession>A0A841J970</accession>
<dbReference type="Gene3D" id="3.90.550.10">
    <property type="entry name" value="Spore Coat Polysaccharide Biosynthesis Protein SpsA, Chain A"/>
    <property type="match status" value="1"/>
</dbReference>
<evidence type="ECO:0000313" key="2">
    <source>
        <dbReference type="EMBL" id="MBB6127310.1"/>
    </source>
</evidence>
<dbReference type="RefSeq" id="WP_183586537.1">
    <property type="nucleotide sequence ID" value="NZ_JACHCA010000003.1"/>
</dbReference>
<dbReference type="CDD" id="cd00761">
    <property type="entry name" value="Glyco_tranf_GTA_type"/>
    <property type="match status" value="1"/>
</dbReference>
<keyword evidence="2" id="KW-0808">Transferase</keyword>
<dbReference type="InterPro" id="IPR029044">
    <property type="entry name" value="Nucleotide-diphossugar_trans"/>
</dbReference>
<dbReference type="InterPro" id="IPR001173">
    <property type="entry name" value="Glyco_trans_2-like"/>
</dbReference>
<sequence>MTPAISVTMPVYNSASFLREAMDSILTQSFTDFEFVVLNDGSTDNSKEIILSYNDPRIIFYDGKINVGLAHIRNKGIEISQGKYLAIMDSDDIATPDRLQKQFDYLESNRDIVMCGGFFTPFGNKNSVLNFNWVTETDPEMVKINLLFDGAICQPTVMIRSSTFKETGLKYESYFDPSEDYKLWVSLSKNHLIANIQDQVLKYRLSDNQISNTKNQVQRERKFEVIKDQLSWLGITPTEAEMRIHDHMFFASAILSYDYLPKMKTWIDKLINANKKFKIYDEQKLSDYLNDLYIRNKTALKQALKNSSPKSIAVFYFKTLIRWKSIR</sequence>
<dbReference type="SUPFAM" id="SSF53448">
    <property type="entry name" value="Nucleotide-diphospho-sugar transferases"/>
    <property type="match status" value="1"/>
</dbReference>
<feature type="domain" description="Glycosyltransferase 2-like" evidence="1">
    <location>
        <begin position="6"/>
        <end position="126"/>
    </location>
</feature>
<proteinExistence type="predicted"/>
<dbReference type="EMBL" id="JACHCA010000003">
    <property type="protein sequence ID" value="MBB6127310.1"/>
    <property type="molecule type" value="Genomic_DNA"/>
</dbReference>
<comment type="caution">
    <text evidence="2">The sequence shown here is derived from an EMBL/GenBank/DDBJ whole genome shotgun (WGS) entry which is preliminary data.</text>
</comment>